<reference evidence="3" key="2">
    <citation type="submission" date="2020-11" db="EMBL/GenBank/DDBJ databases">
        <authorList>
            <person name="McCartney M.A."/>
            <person name="Auch B."/>
            <person name="Kono T."/>
            <person name="Mallez S."/>
            <person name="Becker A."/>
            <person name="Gohl D.M."/>
            <person name="Silverstein K.A.T."/>
            <person name="Koren S."/>
            <person name="Bechman K.B."/>
            <person name="Herman A."/>
            <person name="Abrahante J.E."/>
            <person name="Garbe J."/>
        </authorList>
    </citation>
    <scope>NUCLEOTIDE SEQUENCE</scope>
    <source>
        <strain evidence="3">Duluth1</strain>
        <tissue evidence="3">Whole animal</tissue>
    </source>
</reference>
<name>A0A9D4J4A1_DREPO</name>
<keyword evidence="2" id="KW-0472">Membrane</keyword>
<feature type="transmembrane region" description="Helical" evidence="2">
    <location>
        <begin position="12"/>
        <end position="32"/>
    </location>
</feature>
<protein>
    <submittedName>
        <fullName evidence="3">Uncharacterized protein</fullName>
    </submittedName>
</protein>
<reference evidence="3" key="1">
    <citation type="journal article" date="2019" name="bioRxiv">
        <title>The Genome of the Zebra Mussel, Dreissena polymorpha: A Resource for Invasive Species Research.</title>
        <authorList>
            <person name="McCartney M.A."/>
            <person name="Auch B."/>
            <person name="Kono T."/>
            <person name="Mallez S."/>
            <person name="Zhang Y."/>
            <person name="Obille A."/>
            <person name="Becker A."/>
            <person name="Abrahante J.E."/>
            <person name="Garbe J."/>
            <person name="Badalamenti J.P."/>
            <person name="Herman A."/>
            <person name="Mangelson H."/>
            <person name="Liachko I."/>
            <person name="Sullivan S."/>
            <person name="Sone E.D."/>
            <person name="Koren S."/>
            <person name="Silverstein K.A.T."/>
            <person name="Beckman K.B."/>
            <person name="Gohl D.M."/>
        </authorList>
    </citation>
    <scope>NUCLEOTIDE SEQUENCE</scope>
    <source>
        <strain evidence="3">Duluth1</strain>
        <tissue evidence="3">Whole animal</tissue>
    </source>
</reference>
<sequence>MNLSVRQVNVGKFFAVSVFFCLFSGDLILHLLPPSRETRGKKTEGARGNKKRGEGGYERNLADREREANRERSTRERCRESAREREIRESREEEDEKSREREREGRG</sequence>
<keyword evidence="2" id="KW-0812">Transmembrane</keyword>
<evidence type="ECO:0000313" key="3">
    <source>
        <dbReference type="EMBL" id="KAH3799281.1"/>
    </source>
</evidence>
<accession>A0A9D4J4A1</accession>
<evidence type="ECO:0000313" key="4">
    <source>
        <dbReference type="Proteomes" id="UP000828390"/>
    </source>
</evidence>
<evidence type="ECO:0000256" key="1">
    <source>
        <dbReference type="SAM" id="MobiDB-lite"/>
    </source>
</evidence>
<organism evidence="3 4">
    <name type="scientific">Dreissena polymorpha</name>
    <name type="common">Zebra mussel</name>
    <name type="synonym">Mytilus polymorpha</name>
    <dbReference type="NCBI Taxonomy" id="45954"/>
    <lineage>
        <taxon>Eukaryota</taxon>
        <taxon>Metazoa</taxon>
        <taxon>Spiralia</taxon>
        <taxon>Lophotrochozoa</taxon>
        <taxon>Mollusca</taxon>
        <taxon>Bivalvia</taxon>
        <taxon>Autobranchia</taxon>
        <taxon>Heteroconchia</taxon>
        <taxon>Euheterodonta</taxon>
        <taxon>Imparidentia</taxon>
        <taxon>Neoheterodontei</taxon>
        <taxon>Myida</taxon>
        <taxon>Dreissenoidea</taxon>
        <taxon>Dreissenidae</taxon>
        <taxon>Dreissena</taxon>
    </lineage>
</organism>
<feature type="compositionally biased region" description="Basic and acidic residues" evidence="1">
    <location>
        <begin position="36"/>
        <end position="107"/>
    </location>
</feature>
<gene>
    <name evidence="3" type="ORF">DPMN_152887</name>
</gene>
<keyword evidence="2" id="KW-1133">Transmembrane helix</keyword>
<dbReference type="AlphaFoldDB" id="A0A9D4J4A1"/>
<proteinExistence type="predicted"/>
<feature type="region of interest" description="Disordered" evidence="1">
    <location>
        <begin position="32"/>
        <end position="107"/>
    </location>
</feature>
<comment type="caution">
    <text evidence="3">The sequence shown here is derived from an EMBL/GenBank/DDBJ whole genome shotgun (WGS) entry which is preliminary data.</text>
</comment>
<dbReference type="Proteomes" id="UP000828390">
    <property type="component" value="Unassembled WGS sequence"/>
</dbReference>
<dbReference type="EMBL" id="JAIWYP010000007">
    <property type="protein sequence ID" value="KAH3799281.1"/>
    <property type="molecule type" value="Genomic_DNA"/>
</dbReference>
<keyword evidence="4" id="KW-1185">Reference proteome</keyword>
<evidence type="ECO:0000256" key="2">
    <source>
        <dbReference type="SAM" id="Phobius"/>
    </source>
</evidence>